<organism evidence="1">
    <name type="scientific">marine sediment metagenome</name>
    <dbReference type="NCBI Taxonomy" id="412755"/>
    <lineage>
        <taxon>unclassified sequences</taxon>
        <taxon>metagenomes</taxon>
        <taxon>ecological metagenomes</taxon>
    </lineage>
</organism>
<accession>X0WQ71</accession>
<sequence length="93" mass="10472">LKLIGGKPKNVKRILISETMRLETEGYSEASGIWEENNQRIIIKRTQLKSLKDYAGTFLHEIAHARSGESDVSKEFENELTLLLGIISTKGLD</sequence>
<proteinExistence type="predicted"/>
<name>X0WQ71_9ZZZZ</name>
<feature type="non-terminal residue" evidence="1">
    <location>
        <position position="1"/>
    </location>
</feature>
<reference evidence="1" key="1">
    <citation type="journal article" date="2014" name="Front. Microbiol.">
        <title>High frequency of phylogenetically diverse reductive dehalogenase-homologous genes in deep subseafloor sedimentary metagenomes.</title>
        <authorList>
            <person name="Kawai M."/>
            <person name="Futagami T."/>
            <person name="Toyoda A."/>
            <person name="Takaki Y."/>
            <person name="Nishi S."/>
            <person name="Hori S."/>
            <person name="Arai W."/>
            <person name="Tsubouchi T."/>
            <person name="Morono Y."/>
            <person name="Uchiyama I."/>
            <person name="Ito T."/>
            <person name="Fujiyama A."/>
            <person name="Inagaki F."/>
            <person name="Takami H."/>
        </authorList>
    </citation>
    <scope>NUCLEOTIDE SEQUENCE</scope>
    <source>
        <strain evidence="1">Expedition CK06-06</strain>
    </source>
</reference>
<dbReference type="EMBL" id="BARS01045473">
    <property type="protein sequence ID" value="GAG33119.1"/>
    <property type="molecule type" value="Genomic_DNA"/>
</dbReference>
<comment type="caution">
    <text evidence="1">The sequence shown here is derived from an EMBL/GenBank/DDBJ whole genome shotgun (WGS) entry which is preliminary data.</text>
</comment>
<evidence type="ECO:0000313" key="1">
    <source>
        <dbReference type="EMBL" id="GAG33119.1"/>
    </source>
</evidence>
<gene>
    <name evidence="1" type="ORF">S01H1_68564</name>
</gene>
<dbReference type="AlphaFoldDB" id="X0WQ71"/>
<evidence type="ECO:0008006" key="2">
    <source>
        <dbReference type="Google" id="ProtNLM"/>
    </source>
</evidence>
<protein>
    <recommendedName>
        <fullName evidence="2">SprT-like domain-containing protein</fullName>
    </recommendedName>
</protein>